<dbReference type="EMBL" id="WPOC01000008">
    <property type="protein sequence ID" value="MVN14987.1"/>
    <property type="molecule type" value="Genomic_DNA"/>
</dbReference>
<comment type="caution">
    <text evidence="2">The sequence shown here is derived from an EMBL/GenBank/DDBJ whole genome shotgun (WGS) entry which is preliminary data.</text>
</comment>
<keyword evidence="1" id="KW-0175">Coiled coil</keyword>
<organism evidence="2 3">
    <name type="scientific">Gordonibacter urolithinfaciens</name>
    <dbReference type="NCBI Taxonomy" id="1335613"/>
    <lineage>
        <taxon>Bacteria</taxon>
        <taxon>Bacillati</taxon>
        <taxon>Actinomycetota</taxon>
        <taxon>Coriobacteriia</taxon>
        <taxon>Eggerthellales</taxon>
        <taxon>Eggerthellaceae</taxon>
        <taxon>Gordonibacter</taxon>
    </lineage>
</organism>
<evidence type="ECO:0008006" key="4">
    <source>
        <dbReference type="Google" id="ProtNLM"/>
    </source>
</evidence>
<reference evidence="2 3" key="1">
    <citation type="submission" date="2019-11" db="EMBL/GenBank/DDBJ databases">
        <title>Whole genome shotgun sequencing (WGS) data from Adlercreutzia equolifaciens ResAG-91, Eggerthella lenta MRI-F36, MRI-F37, MRI-F40, ResAG-49, ResAG-88, ResAG-121, ResAG-145, and Gordonibacter sp. ResAG-5, ResAG-26, ResAG-43, ResAG-50, ResAG-59.</title>
        <authorList>
            <person name="Stoll D.A."/>
            <person name="Danylec N."/>
            <person name="Franz C.M.A.P."/>
            <person name="Huch M."/>
        </authorList>
    </citation>
    <scope>NUCLEOTIDE SEQUENCE [LARGE SCALE GENOMIC DNA]</scope>
    <source>
        <strain evidence="2 3">ResAG-59</strain>
    </source>
</reference>
<protein>
    <recommendedName>
        <fullName evidence="4">DUF1492 domain-containing protein</fullName>
    </recommendedName>
</protein>
<dbReference type="RefSeq" id="WP_157005057.1">
    <property type="nucleotide sequence ID" value="NZ_DBEZYS010000012.1"/>
</dbReference>
<proteinExistence type="predicted"/>
<name>A0A6N8IGP9_9ACTN</name>
<accession>A0A6N8IGP9</accession>
<gene>
    <name evidence="2" type="ORF">GO738_06405</name>
</gene>
<sequence>MSKHIKRYLSRYREACDELDSLTEEHERIISNIMSITPSYGGDSGPSGAKDKVGDGVAELVDHCRKIDDEIKYYIAVRDDVRSVVREVMHENVTCGQSLHYRYIMGWSPIVVASNMGYSERQERDIHRKALERARKIVERRGTAQSPPQTAAFPVV</sequence>
<evidence type="ECO:0000256" key="1">
    <source>
        <dbReference type="SAM" id="Coils"/>
    </source>
</evidence>
<evidence type="ECO:0000313" key="3">
    <source>
        <dbReference type="Proteomes" id="UP000468327"/>
    </source>
</evidence>
<dbReference type="AlphaFoldDB" id="A0A6N8IGP9"/>
<feature type="coiled-coil region" evidence="1">
    <location>
        <begin position="5"/>
        <end position="32"/>
    </location>
</feature>
<evidence type="ECO:0000313" key="2">
    <source>
        <dbReference type="EMBL" id="MVN14987.1"/>
    </source>
</evidence>
<keyword evidence="3" id="KW-1185">Reference proteome</keyword>
<dbReference type="Proteomes" id="UP000468327">
    <property type="component" value="Unassembled WGS sequence"/>
</dbReference>